<protein>
    <submittedName>
        <fullName evidence="3">Phospholipid-binding protein</fullName>
    </submittedName>
    <submittedName>
        <fullName evidence="4">Putative kinase inhibitor protein</fullName>
    </submittedName>
</protein>
<gene>
    <name evidence="4" type="primary">ybcL</name>
    <name evidence="4" type="ORF">NCTC10207_00100</name>
    <name evidence="3" type="ORF">RA11412_0607</name>
</gene>
<dbReference type="NCBIfam" id="TIGR00481">
    <property type="entry name" value="YbhB/YbcL family Raf kinase inhibitor-like protein"/>
    <property type="match status" value="1"/>
</dbReference>
<reference evidence="4 6" key="2">
    <citation type="submission" date="2018-12" db="EMBL/GenBank/DDBJ databases">
        <authorList>
            <consortium name="Pathogen Informatics"/>
        </authorList>
    </citation>
    <scope>NUCLEOTIDE SEQUENCE [LARGE SCALE GENOMIC DNA]</scope>
    <source>
        <strain evidence="4 6">NCTC10207</strain>
    </source>
</reference>
<comment type="similarity">
    <text evidence="1">Belongs to the UPF0098 family.</text>
</comment>
<dbReference type="EMBL" id="AP017895">
    <property type="protein sequence ID" value="BAV86906.1"/>
    <property type="molecule type" value="Genomic_DNA"/>
</dbReference>
<dbReference type="EMBL" id="LR134479">
    <property type="protein sequence ID" value="VEI22034.1"/>
    <property type="molecule type" value="Genomic_DNA"/>
</dbReference>
<dbReference type="PANTHER" id="PTHR30289">
    <property type="entry name" value="UNCHARACTERIZED PROTEIN YBCL-RELATED"/>
    <property type="match status" value="1"/>
</dbReference>
<dbReference type="InterPro" id="IPR008914">
    <property type="entry name" value="PEBP"/>
</dbReference>
<evidence type="ECO:0000313" key="4">
    <source>
        <dbReference type="EMBL" id="VEI22034.1"/>
    </source>
</evidence>
<organism evidence="3 5">
    <name type="scientific">Rothia aeria</name>
    <dbReference type="NCBI Taxonomy" id="172042"/>
    <lineage>
        <taxon>Bacteria</taxon>
        <taxon>Bacillati</taxon>
        <taxon>Actinomycetota</taxon>
        <taxon>Actinomycetes</taxon>
        <taxon>Micrococcales</taxon>
        <taxon>Micrococcaceae</taxon>
        <taxon>Rothia</taxon>
    </lineage>
</organism>
<dbReference type="Pfam" id="PF01161">
    <property type="entry name" value="PBP"/>
    <property type="match status" value="1"/>
</dbReference>
<evidence type="ECO:0000313" key="3">
    <source>
        <dbReference type="EMBL" id="BAV86906.1"/>
    </source>
</evidence>
<dbReference type="RefSeq" id="WP_006888648.1">
    <property type="nucleotide sequence ID" value="NZ_CAJPQC010000002.1"/>
</dbReference>
<dbReference type="PANTHER" id="PTHR30289:SF1">
    <property type="entry name" value="PEBP (PHOSPHATIDYLETHANOLAMINE-BINDING PROTEIN) FAMILY PROTEIN"/>
    <property type="match status" value="1"/>
</dbReference>
<dbReference type="Proteomes" id="UP000282386">
    <property type="component" value="Chromosome"/>
</dbReference>
<accession>A0A2Z5QX54</accession>
<dbReference type="InterPro" id="IPR036610">
    <property type="entry name" value="PEBP-like_sf"/>
</dbReference>
<dbReference type="InterPro" id="IPR005247">
    <property type="entry name" value="YbhB_YbcL/LppC-like"/>
</dbReference>
<evidence type="ECO:0000313" key="6">
    <source>
        <dbReference type="Proteomes" id="UP000282386"/>
    </source>
</evidence>
<feature type="region of interest" description="Disordered" evidence="2">
    <location>
        <begin position="1"/>
        <end position="20"/>
    </location>
</feature>
<evidence type="ECO:0000313" key="5">
    <source>
        <dbReference type="Proteomes" id="UP000250241"/>
    </source>
</evidence>
<dbReference type="KEGG" id="raj:RA11412_0607"/>
<reference evidence="3 5" key="1">
    <citation type="submission" date="2016-10" db="EMBL/GenBank/DDBJ databases">
        <title>Genome sequence of Rothia aeria strain JCM11412.</title>
        <authorList>
            <person name="Nambu T."/>
        </authorList>
    </citation>
    <scope>NUCLEOTIDE SEQUENCE [LARGE SCALE GENOMIC DNA]</scope>
    <source>
        <strain evidence="3 5">JCM 11412</strain>
    </source>
</reference>
<dbReference type="Gene3D" id="3.90.280.10">
    <property type="entry name" value="PEBP-like"/>
    <property type="match status" value="1"/>
</dbReference>
<proteinExistence type="inferred from homology"/>
<evidence type="ECO:0000256" key="2">
    <source>
        <dbReference type="SAM" id="MobiDB-lite"/>
    </source>
</evidence>
<sequence length="182" mass="19268">MPDYTPTSHAPLPRDPYEGLTKLPEFTLTSTDITDGGTAPTTMLSALFGVPGGQDLSPQLSWSGFPADTQSFVITCYDPDAPTPSGFWHWTVSNIPAAVTSLEAGAAAPHGALTHRNDAGVPGFLGAAPPAGHGPHRYIFCVTAVDVPELEVDENTSPAVVNFKLFFHGIARAFLTVTYEEN</sequence>
<dbReference type="SUPFAM" id="SSF49777">
    <property type="entry name" value="PEBP-like"/>
    <property type="match status" value="1"/>
</dbReference>
<dbReference type="Proteomes" id="UP000250241">
    <property type="component" value="Chromosome"/>
</dbReference>
<keyword evidence="5" id="KW-1185">Reference proteome</keyword>
<dbReference type="GeneID" id="93861749"/>
<dbReference type="AlphaFoldDB" id="A0A2Z5QX54"/>
<name>A0A2Z5QX54_9MICC</name>
<evidence type="ECO:0000256" key="1">
    <source>
        <dbReference type="ARBA" id="ARBA00007120"/>
    </source>
</evidence>
<dbReference type="CDD" id="cd00865">
    <property type="entry name" value="PEBP_bact_arch"/>
    <property type="match status" value="1"/>
</dbReference>